<evidence type="ECO:0000313" key="1">
    <source>
        <dbReference type="EMBL" id="KCW52029.1"/>
    </source>
</evidence>
<dbReference type="EMBL" id="KK198762">
    <property type="protein sequence ID" value="KCW52029.1"/>
    <property type="molecule type" value="Genomic_DNA"/>
</dbReference>
<dbReference type="Gramene" id="KCW52029">
    <property type="protein sequence ID" value="KCW52029"/>
    <property type="gene ID" value="EUGRSUZ_J01467"/>
</dbReference>
<sequence length="87" mass="10505">MTLFLSLRIDITYIKLDLISITTPKHHSIEHSYYFRTEVSNFRVNQLPKLREPKNNFKCSYCQSFSYCTTIFVLWSNYIMRIPIYLV</sequence>
<dbReference type="AlphaFoldDB" id="A0A059AE75"/>
<dbReference type="InParanoid" id="A0A059AE75"/>
<protein>
    <submittedName>
        <fullName evidence="1">Uncharacterized protein</fullName>
    </submittedName>
</protein>
<name>A0A059AE75_EUCGR</name>
<organism evidence="1">
    <name type="scientific">Eucalyptus grandis</name>
    <name type="common">Flooded gum</name>
    <dbReference type="NCBI Taxonomy" id="71139"/>
    <lineage>
        <taxon>Eukaryota</taxon>
        <taxon>Viridiplantae</taxon>
        <taxon>Streptophyta</taxon>
        <taxon>Embryophyta</taxon>
        <taxon>Tracheophyta</taxon>
        <taxon>Spermatophyta</taxon>
        <taxon>Magnoliopsida</taxon>
        <taxon>eudicotyledons</taxon>
        <taxon>Gunneridae</taxon>
        <taxon>Pentapetalae</taxon>
        <taxon>rosids</taxon>
        <taxon>malvids</taxon>
        <taxon>Myrtales</taxon>
        <taxon>Myrtaceae</taxon>
        <taxon>Myrtoideae</taxon>
        <taxon>Eucalypteae</taxon>
        <taxon>Eucalyptus</taxon>
    </lineage>
</organism>
<accession>A0A059AE75</accession>
<proteinExistence type="predicted"/>
<reference evidence="1" key="1">
    <citation type="submission" date="2013-07" db="EMBL/GenBank/DDBJ databases">
        <title>The genome of Eucalyptus grandis.</title>
        <authorList>
            <person name="Schmutz J."/>
            <person name="Hayes R."/>
            <person name="Myburg A."/>
            <person name="Tuskan G."/>
            <person name="Grattapaglia D."/>
            <person name="Rokhsar D.S."/>
        </authorList>
    </citation>
    <scope>NUCLEOTIDE SEQUENCE</scope>
    <source>
        <tissue evidence="1">Leaf extractions</tissue>
    </source>
</reference>
<gene>
    <name evidence="1" type="ORF">EUGRSUZ_J01467</name>
</gene>